<name>A0A066WMM0_9FLAO</name>
<keyword evidence="1" id="KW-0328">Glycosyltransferase</keyword>
<dbReference type="SUPFAM" id="SSF53756">
    <property type="entry name" value="UDP-Glycosyltransferase/glycogen phosphorylase"/>
    <property type="match status" value="1"/>
</dbReference>
<organism evidence="3 4">
    <name type="scientific">Flavobacterium seoulense</name>
    <dbReference type="NCBI Taxonomy" id="1492738"/>
    <lineage>
        <taxon>Bacteria</taxon>
        <taxon>Pseudomonadati</taxon>
        <taxon>Bacteroidota</taxon>
        <taxon>Flavobacteriia</taxon>
        <taxon>Flavobacteriales</taxon>
        <taxon>Flavobacteriaceae</taxon>
        <taxon>Flavobacterium</taxon>
    </lineage>
</organism>
<protein>
    <submittedName>
        <fullName evidence="3">ADP-heptose--LPS heptosyltransferase</fullName>
    </submittedName>
</protein>
<dbReference type="Gene3D" id="3.40.50.2000">
    <property type="entry name" value="Glycogen Phosphorylase B"/>
    <property type="match status" value="2"/>
</dbReference>
<keyword evidence="2 3" id="KW-0808">Transferase</keyword>
<evidence type="ECO:0000313" key="4">
    <source>
        <dbReference type="Proteomes" id="UP000027064"/>
    </source>
</evidence>
<dbReference type="Proteomes" id="UP000027064">
    <property type="component" value="Unassembled WGS sequence"/>
</dbReference>
<dbReference type="GO" id="GO:0008713">
    <property type="term" value="F:ADP-heptose-lipopolysaccharide heptosyltransferase activity"/>
    <property type="evidence" value="ECO:0007669"/>
    <property type="project" value="TreeGrafter"/>
</dbReference>
<dbReference type="CDD" id="cd03789">
    <property type="entry name" value="GT9_LPS_heptosyltransferase"/>
    <property type="match status" value="1"/>
</dbReference>
<comment type="caution">
    <text evidence="3">The sequence shown here is derived from an EMBL/GenBank/DDBJ whole genome shotgun (WGS) entry which is preliminary data.</text>
</comment>
<evidence type="ECO:0000313" key="3">
    <source>
        <dbReference type="EMBL" id="KDN55116.1"/>
    </source>
</evidence>
<dbReference type="PATRIC" id="fig|1492738.3.peg.1695"/>
<sequence>MNWNYSTFKLFFKEIDMSLKCEINAVRRKITRGLTKNIGQNKFDYKANSTINFKNVLISRPNHRLGNLLLITPLVQEINAVFPDCKIDLFVKGGLAPIIFENYPTVDNYIVLPRKPFDNLIKYFRVWFKIKKKKYDLVINIDKGSSSGRLSTQFANANFKFFGELNDEIIQKYPDYKHMAKYPVYEFRHYLNQLGHIDTQKEVPTINIKLSEKELQDAKFVLDEIVPSDKKTIAIFTFATGAKCYTPEWWNPVYEKLKATFPDYNIVEVLPVENVSQIDFKAPHFYSKDVREIAAFIANTSVFIGADSGIMHLACASQTPVLGLFSVTIPEKYEPYGNNSIAIDTNTTNLESMIEIVKSRLK</sequence>
<gene>
    <name evidence="3" type="ORF">FEM21_17070</name>
</gene>
<evidence type="ECO:0000256" key="2">
    <source>
        <dbReference type="ARBA" id="ARBA00022679"/>
    </source>
</evidence>
<dbReference type="InterPro" id="IPR051199">
    <property type="entry name" value="LPS_LOS_Heptosyltrfase"/>
</dbReference>
<accession>A0A066WMM0</accession>
<dbReference type="GO" id="GO:0005829">
    <property type="term" value="C:cytosol"/>
    <property type="evidence" value="ECO:0007669"/>
    <property type="project" value="TreeGrafter"/>
</dbReference>
<proteinExistence type="predicted"/>
<evidence type="ECO:0000256" key="1">
    <source>
        <dbReference type="ARBA" id="ARBA00022676"/>
    </source>
</evidence>
<dbReference type="GO" id="GO:0009244">
    <property type="term" value="P:lipopolysaccharide core region biosynthetic process"/>
    <property type="evidence" value="ECO:0007669"/>
    <property type="project" value="TreeGrafter"/>
</dbReference>
<reference evidence="3 4" key="1">
    <citation type="submission" date="2014-05" db="EMBL/GenBank/DDBJ databases">
        <title>Genome Sequence of Flavobacterium sp. EM1321.</title>
        <authorList>
            <person name="Shin S.-K."/>
            <person name="Yi H."/>
        </authorList>
    </citation>
    <scope>NUCLEOTIDE SEQUENCE [LARGE SCALE GENOMIC DNA]</scope>
    <source>
        <strain evidence="3 4">EM1321</strain>
    </source>
</reference>
<dbReference type="PANTHER" id="PTHR30160">
    <property type="entry name" value="TETRAACYLDISACCHARIDE 4'-KINASE-RELATED"/>
    <property type="match status" value="1"/>
</dbReference>
<dbReference type="AlphaFoldDB" id="A0A066WMM0"/>
<dbReference type="EMBL" id="JNCA01000016">
    <property type="protein sequence ID" value="KDN55116.1"/>
    <property type="molecule type" value="Genomic_DNA"/>
</dbReference>
<dbReference type="InterPro" id="IPR002201">
    <property type="entry name" value="Glyco_trans_9"/>
</dbReference>
<keyword evidence="4" id="KW-1185">Reference proteome</keyword>
<dbReference type="eggNOG" id="COG0859">
    <property type="taxonomic scope" value="Bacteria"/>
</dbReference>
<dbReference type="Pfam" id="PF01075">
    <property type="entry name" value="Glyco_transf_9"/>
    <property type="match status" value="1"/>
</dbReference>
<dbReference type="STRING" id="1492738.FEM21_17070"/>